<evidence type="ECO:0000259" key="3">
    <source>
        <dbReference type="Pfam" id="PF00501"/>
    </source>
</evidence>
<evidence type="ECO:0000259" key="4">
    <source>
        <dbReference type="Pfam" id="PF13193"/>
    </source>
</evidence>
<keyword evidence="6" id="KW-1185">Reference proteome</keyword>
<organism evidence="5 6">
    <name type="scientific">Aspergillus keveii</name>
    <dbReference type="NCBI Taxonomy" id="714993"/>
    <lineage>
        <taxon>Eukaryota</taxon>
        <taxon>Fungi</taxon>
        <taxon>Dikarya</taxon>
        <taxon>Ascomycota</taxon>
        <taxon>Pezizomycotina</taxon>
        <taxon>Eurotiomycetes</taxon>
        <taxon>Eurotiomycetidae</taxon>
        <taxon>Eurotiales</taxon>
        <taxon>Aspergillaceae</taxon>
        <taxon>Aspergillus</taxon>
        <taxon>Aspergillus subgen. Nidulantes</taxon>
    </lineage>
</organism>
<gene>
    <name evidence="5" type="ORF">BJX66DRAFT_345301</name>
</gene>
<dbReference type="Pfam" id="PF13193">
    <property type="entry name" value="AMP-binding_C"/>
    <property type="match status" value="1"/>
</dbReference>
<dbReference type="EMBL" id="JBFTWV010000278">
    <property type="protein sequence ID" value="KAL2783052.1"/>
    <property type="molecule type" value="Genomic_DNA"/>
</dbReference>
<comment type="similarity">
    <text evidence="1">Belongs to the ATP-dependent AMP-binding enzyme family.</text>
</comment>
<dbReference type="PANTHER" id="PTHR24096:SF149">
    <property type="entry name" value="AMP-BINDING DOMAIN-CONTAINING PROTEIN-RELATED"/>
    <property type="match status" value="1"/>
</dbReference>
<evidence type="ECO:0000313" key="6">
    <source>
        <dbReference type="Proteomes" id="UP001610563"/>
    </source>
</evidence>
<dbReference type="SUPFAM" id="SSF56801">
    <property type="entry name" value="Acetyl-CoA synthetase-like"/>
    <property type="match status" value="1"/>
</dbReference>
<name>A0ABR4FII8_9EURO</name>
<dbReference type="InterPro" id="IPR045851">
    <property type="entry name" value="AMP-bd_C_sf"/>
</dbReference>
<dbReference type="InterPro" id="IPR000873">
    <property type="entry name" value="AMP-dep_synth/lig_dom"/>
</dbReference>
<dbReference type="Proteomes" id="UP001610563">
    <property type="component" value="Unassembled WGS sequence"/>
</dbReference>
<accession>A0ABR4FII8</accession>
<dbReference type="InterPro" id="IPR020845">
    <property type="entry name" value="AMP-binding_CS"/>
</dbReference>
<keyword evidence="2" id="KW-0436">Ligase</keyword>
<dbReference type="Gene3D" id="3.30.300.30">
    <property type="match status" value="1"/>
</dbReference>
<evidence type="ECO:0008006" key="7">
    <source>
        <dbReference type="Google" id="ProtNLM"/>
    </source>
</evidence>
<evidence type="ECO:0000313" key="5">
    <source>
        <dbReference type="EMBL" id="KAL2783052.1"/>
    </source>
</evidence>
<dbReference type="Pfam" id="PF00501">
    <property type="entry name" value="AMP-binding"/>
    <property type="match status" value="1"/>
</dbReference>
<protein>
    <recommendedName>
        <fullName evidence="7">Adenylate-forming enzyme AfeA</fullName>
    </recommendedName>
</protein>
<sequence>MSSYHIHKPVEDYTLKNIDILSLIFDSEISLTTDDTVMHIEAACPHNKVTKPKCREYTERIAYVLREAYGIGAKRPGTDVVTCISTGHVLLPSLFYGVMAAGGVYSAASPSFTVAELAKQLQHGESGLVIASDDCKEVASQAALQCGLPRSRVLVLKSDGGERSLHACCPGSPNLLEQYLGRLEWERVFDPAVLREQTCALFYSSGTTGDPKGVRFSQQKLTSSAQVSLYTFRDYLTRQEARLPDFKLEYRTIAHLPVAHIAGCQGYLLHPALCAGTVYWMPRFQFPDFLSYCKTYRITFFFTVPPIYQLLVNSPLVTDQFQHMIHTLSGAALMDAELAQQVEAKLHCTVSQTWGMSETTGSVTLSPWDTSVTDGSLAPLLSNMRLRLVDDNGVDVAEGQVGEFLVQGPMVTPGYWKDESATREAFTADGNGRAWLRMGDLGYVRDGKFFIADRKKEVIKYKGLQVAPTEVEALLRTHSLVKDAAVVGVPDPNISRNELPRAYIVAGYRGVTAAEIEEFVKINLASFKHLRGGVVFIDAIPKSLSGKILRRLLKEGLGTAHI</sequence>
<evidence type="ECO:0000256" key="2">
    <source>
        <dbReference type="ARBA" id="ARBA00022598"/>
    </source>
</evidence>
<dbReference type="Gene3D" id="3.40.50.12780">
    <property type="entry name" value="N-terminal domain of ligase-like"/>
    <property type="match status" value="1"/>
</dbReference>
<proteinExistence type="inferred from homology"/>
<feature type="domain" description="AMP-binding enzyme C-terminal" evidence="4">
    <location>
        <begin position="470"/>
        <end position="547"/>
    </location>
</feature>
<dbReference type="InterPro" id="IPR042099">
    <property type="entry name" value="ANL_N_sf"/>
</dbReference>
<feature type="domain" description="AMP-dependent synthetase/ligase" evidence="3">
    <location>
        <begin position="47"/>
        <end position="416"/>
    </location>
</feature>
<evidence type="ECO:0000256" key="1">
    <source>
        <dbReference type="ARBA" id="ARBA00006432"/>
    </source>
</evidence>
<dbReference type="PANTHER" id="PTHR24096">
    <property type="entry name" value="LONG-CHAIN-FATTY-ACID--COA LIGASE"/>
    <property type="match status" value="1"/>
</dbReference>
<comment type="caution">
    <text evidence="5">The sequence shown here is derived from an EMBL/GenBank/DDBJ whole genome shotgun (WGS) entry which is preliminary data.</text>
</comment>
<reference evidence="5 6" key="1">
    <citation type="submission" date="2024-07" db="EMBL/GenBank/DDBJ databases">
        <title>Section-level genome sequencing and comparative genomics of Aspergillus sections Usti and Cavernicolus.</title>
        <authorList>
            <consortium name="Lawrence Berkeley National Laboratory"/>
            <person name="Nybo J.L."/>
            <person name="Vesth T.C."/>
            <person name="Theobald S."/>
            <person name="Frisvad J.C."/>
            <person name="Larsen T.O."/>
            <person name="Kjaerboelling I."/>
            <person name="Rothschild-Mancinelli K."/>
            <person name="Lyhne E.K."/>
            <person name="Kogle M.E."/>
            <person name="Barry K."/>
            <person name="Clum A."/>
            <person name="Na H."/>
            <person name="Ledsgaard L."/>
            <person name="Lin J."/>
            <person name="Lipzen A."/>
            <person name="Kuo A."/>
            <person name="Riley R."/>
            <person name="Mondo S."/>
            <person name="Labutti K."/>
            <person name="Haridas S."/>
            <person name="Pangalinan J."/>
            <person name="Salamov A.A."/>
            <person name="Simmons B.A."/>
            <person name="Magnuson J.K."/>
            <person name="Chen J."/>
            <person name="Drula E."/>
            <person name="Henrissat B."/>
            <person name="Wiebenga A."/>
            <person name="Lubbers R.J."/>
            <person name="Gomes A.C."/>
            <person name="Makela M.R."/>
            <person name="Stajich J."/>
            <person name="Grigoriev I.V."/>
            <person name="Mortensen U.H."/>
            <person name="De Vries R.P."/>
            <person name="Baker S.E."/>
            <person name="Andersen M.R."/>
        </authorList>
    </citation>
    <scope>NUCLEOTIDE SEQUENCE [LARGE SCALE GENOMIC DNA]</scope>
    <source>
        <strain evidence="5 6">CBS 209.92</strain>
    </source>
</reference>
<dbReference type="PROSITE" id="PS00455">
    <property type="entry name" value="AMP_BINDING"/>
    <property type="match status" value="1"/>
</dbReference>
<dbReference type="InterPro" id="IPR025110">
    <property type="entry name" value="AMP-bd_C"/>
</dbReference>